<organism evidence="2 3">
    <name type="scientific">Caerostris extrusa</name>
    <name type="common">Bark spider</name>
    <name type="synonym">Caerostris bankana</name>
    <dbReference type="NCBI Taxonomy" id="172846"/>
    <lineage>
        <taxon>Eukaryota</taxon>
        <taxon>Metazoa</taxon>
        <taxon>Ecdysozoa</taxon>
        <taxon>Arthropoda</taxon>
        <taxon>Chelicerata</taxon>
        <taxon>Arachnida</taxon>
        <taxon>Araneae</taxon>
        <taxon>Araneomorphae</taxon>
        <taxon>Entelegynae</taxon>
        <taxon>Araneoidea</taxon>
        <taxon>Araneidae</taxon>
        <taxon>Caerostris</taxon>
    </lineage>
</organism>
<accession>A0AAV4XYZ4</accession>
<protein>
    <submittedName>
        <fullName evidence="2">Uncharacterized protein</fullName>
    </submittedName>
</protein>
<feature type="region of interest" description="Disordered" evidence="1">
    <location>
        <begin position="1"/>
        <end position="21"/>
    </location>
</feature>
<feature type="compositionally biased region" description="Basic and acidic residues" evidence="1">
    <location>
        <begin position="8"/>
        <end position="18"/>
    </location>
</feature>
<dbReference type="Proteomes" id="UP001054945">
    <property type="component" value="Unassembled WGS sequence"/>
</dbReference>
<keyword evidence="3" id="KW-1185">Reference proteome</keyword>
<dbReference type="AlphaFoldDB" id="A0AAV4XYZ4"/>
<dbReference type="EMBL" id="BPLR01001102">
    <property type="protein sequence ID" value="GIY99984.1"/>
    <property type="molecule type" value="Genomic_DNA"/>
</dbReference>
<proteinExistence type="predicted"/>
<name>A0AAV4XYZ4_CAEEX</name>
<evidence type="ECO:0000313" key="2">
    <source>
        <dbReference type="EMBL" id="GIY99984.1"/>
    </source>
</evidence>
<comment type="caution">
    <text evidence="2">The sequence shown here is derived from an EMBL/GenBank/DDBJ whole genome shotgun (WGS) entry which is preliminary data.</text>
</comment>
<evidence type="ECO:0000256" key="1">
    <source>
        <dbReference type="SAM" id="MobiDB-lite"/>
    </source>
</evidence>
<evidence type="ECO:0000313" key="3">
    <source>
        <dbReference type="Proteomes" id="UP001054945"/>
    </source>
</evidence>
<reference evidence="2 3" key="1">
    <citation type="submission" date="2021-06" db="EMBL/GenBank/DDBJ databases">
        <title>Caerostris extrusa draft genome.</title>
        <authorList>
            <person name="Kono N."/>
            <person name="Arakawa K."/>
        </authorList>
    </citation>
    <scope>NUCLEOTIDE SEQUENCE [LARGE SCALE GENOMIC DNA]</scope>
</reference>
<gene>
    <name evidence="2" type="ORF">CEXT_478621</name>
</gene>
<sequence>MLLSSGKLDGRPQERQNKESLIIRQDRNSAINLLLLLQNQSISTRTKTPREYLSMLISKGSETTAFSQSPTESKFIFPFPSLRMDLGGKGELKLLSSSSFSWESRVNPLFWCGSEFMEDFRQV</sequence>